<evidence type="ECO:0000313" key="1">
    <source>
        <dbReference type="EMBL" id="QWG05485.1"/>
    </source>
</evidence>
<dbReference type="AlphaFoldDB" id="A0AAX1NDD4"/>
<protein>
    <recommendedName>
        <fullName evidence="3">Transcriptional regulator</fullName>
    </recommendedName>
</protein>
<evidence type="ECO:0008006" key="3">
    <source>
        <dbReference type="Google" id="ProtNLM"/>
    </source>
</evidence>
<dbReference type="RefSeq" id="WP_169661864.1">
    <property type="nucleotide sequence ID" value="NZ_CP076133.1"/>
</dbReference>
<proteinExistence type="predicted"/>
<sequence length="166" mass="19190">MKKKFKIKRWTPGSVYAIPLSNGQFGLIQTVDLMMKNVVYIVVFEILLDEPPKKLIDLRKVPIISLYATLRSHLNNGSLAFIDVYDIVTSKRAFPNEKFAEKGYIGAKFSDIGLIAKFIEAFHGVIPWNAMYEEDYWTKYLNAGIKNPKNAWVLTPQEREKYRARL</sequence>
<dbReference type="Proteomes" id="UP000678679">
    <property type="component" value="Chromosome 2"/>
</dbReference>
<reference evidence="1 2" key="1">
    <citation type="submission" date="2021-05" db="EMBL/GenBank/DDBJ databases">
        <title>Comparative genomic studies on the polysaccharide-degrading batcterial strains of the Flammeovirga genus.</title>
        <authorList>
            <person name="Zewei F."/>
            <person name="Zheng Z."/>
            <person name="Yu L."/>
            <person name="Ruyue G."/>
            <person name="Yanhong M."/>
            <person name="Yuanyuan C."/>
            <person name="Jingyan G."/>
            <person name="Wenjun H."/>
        </authorList>
    </citation>
    <scope>NUCLEOTIDE SEQUENCE [LARGE SCALE GENOMIC DNA]</scope>
    <source>
        <strain evidence="1 2">NBRC:100898</strain>
    </source>
</reference>
<dbReference type="EMBL" id="CP076133">
    <property type="protein sequence ID" value="QWG05485.1"/>
    <property type="molecule type" value="Genomic_DNA"/>
</dbReference>
<name>A0AAX1NDD4_9BACT</name>
<keyword evidence="2" id="KW-1185">Reference proteome</keyword>
<evidence type="ECO:0000313" key="2">
    <source>
        <dbReference type="Proteomes" id="UP000678679"/>
    </source>
</evidence>
<accession>A0AAX1NDD4</accession>
<organism evidence="1 2">
    <name type="scientific">Flammeovirga yaeyamensis</name>
    <dbReference type="NCBI Taxonomy" id="367791"/>
    <lineage>
        <taxon>Bacteria</taxon>
        <taxon>Pseudomonadati</taxon>
        <taxon>Bacteroidota</taxon>
        <taxon>Cytophagia</taxon>
        <taxon>Cytophagales</taxon>
        <taxon>Flammeovirgaceae</taxon>
        <taxon>Flammeovirga</taxon>
    </lineage>
</organism>
<gene>
    <name evidence="1" type="ORF">KMW28_23995</name>
</gene>
<dbReference type="KEGG" id="fya:KMW28_23995"/>